<dbReference type="InterPro" id="IPR011251">
    <property type="entry name" value="Luciferase-like_dom"/>
</dbReference>
<dbReference type="SUPFAM" id="SSF51679">
    <property type="entry name" value="Bacterial luciferase-like"/>
    <property type="match status" value="1"/>
</dbReference>
<dbReference type="CDD" id="cd01095">
    <property type="entry name" value="Nitrilotriacetate_monoxgenase"/>
    <property type="match status" value="1"/>
</dbReference>
<keyword evidence="3" id="KW-0560">Oxidoreductase</keyword>
<comment type="similarity">
    <text evidence="5">Belongs to the NtaA/SnaA/DszA monooxygenase family.</text>
</comment>
<dbReference type="InterPro" id="IPR016215">
    <property type="entry name" value="NTA_MOA"/>
</dbReference>
<dbReference type="NCBIfam" id="TIGR03860">
    <property type="entry name" value="FMN_nitrolo"/>
    <property type="match status" value="1"/>
</dbReference>
<evidence type="ECO:0000256" key="5">
    <source>
        <dbReference type="ARBA" id="ARBA00033748"/>
    </source>
</evidence>
<protein>
    <submittedName>
        <fullName evidence="7">LLM class flavin-dependent oxidoreductase</fullName>
    </submittedName>
</protein>
<evidence type="ECO:0000313" key="7">
    <source>
        <dbReference type="EMBL" id="MBD1599725.1"/>
    </source>
</evidence>
<accession>A0ABR7Z2L7</accession>
<name>A0ABR7Z2L7_9PSED</name>
<dbReference type="Proteomes" id="UP000805841">
    <property type="component" value="Unassembled WGS sequence"/>
</dbReference>
<proteinExistence type="inferred from homology"/>
<evidence type="ECO:0000256" key="4">
    <source>
        <dbReference type="ARBA" id="ARBA00023033"/>
    </source>
</evidence>
<evidence type="ECO:0000313" key="8">
    <source>
        <dbReference type="Proteomes" id="UP000805841"/>
    </source>
</evidence>
<reference evidence="7 8" key="1">
    <citation type="journal article" date="2020" name="Insects">
        <title>Bacteria Belonging to Pseudomonas typographi sp. nov. from the Bark Beetle Ips typographus Have Genomic Potential to Aid in the Host Ecology.</title>
        <authorList>
            <person name="Peral-Aranega E."/>
            <person name="Saati-Santamaria Z."/>
            <person name="Kolarik M."/>
            <person name="Rivas R."/>
            <person name="Garcia-Fraile P."/>
        </authorList>
    </citation>
    <scope>NUCLEOTIDE SEQUENCE [LARGE SCALE GENOMIC DNA]</scope>
    <source>
        <strain evidence="7 8">CA3A</strain>
    </source>
</reference>
<evidence type="ECO:0000256" key="2">
    <source>
        <dbReference type="ARBA" id="ARBA00022643"/>
    </source>
</evidence>
<keyword evidence="8" id="KW-1185">Reference proteome</keyword>
<comment type="caution">
    <text evidence="7">The sequence shown here is derived from an EMBL/GenBank/DDBJ whole genome shotgun (WGS) entry which is preliminary data.</text>
</comment>
<gene>
    <name evidence="7" type="ORF">HAQ05_13550</name>
</gene>
<keyword evidence="1" id="KW-0285">Flavoprotein</keyword>
<feature type="domain" description="Luciferase-like" evidence="6">
    <location>
        <begin position="28"/>
        <end position="307"/>
    </location>
</feature>
<sequence>MSSTRHMALATLIQGTGAHPASWMQTGTPDDASTSIEHFIAMAQLAERGCFDIFFIADTPAARTDNLYAWSRFPMFMNVFEPITLLSALGVATRHIGLGATASTSFMEPYNLARQFASLDHISHGRAAWNVVTSANDYAARNFGLDKLPPHAERYDKAREFMEVVEALWDTWEDDAFVNDKANGLNFIAEKQHPVNHDGKYFTVHGALNIARAPQGKPVIIQAGGSETGKDFAAKTAEVVFASDPTVEKGKAFYDDLKGRMAKFGRSADELKILTGLSVVIGATAEEAEAKYQHLQSMIHPDVGRMRLAQDLETDLSDLPLDEPIPEARIPATSNFHRAYFDYIVNMIRVEKLTLREMCMRYERGNVTFRGTATQVADHMQEWLDAGAADGFMMIFHTMPEGMQDFVEQVVPLLQQRGLMKTEYTGKTLRDHLGLARPANRHA</sequence>
<evidence type="ECO:0000256" key="3">
    <source>
        <dbReference type="ARBA" id="ARBA00023002"/>
    </source>
</evidence>
<organism evidence="7 8">
    <name type="scientific">Pseudomonas typographi</name>
    <dbReference type="NCBI Taxonomy" id="2715964"/>
    <lineage>
        <taxon>Bacteria</taxon>
        <taxon>Pseudomonadati</taxon>
        <taxon>Pseudomonadota</taxon>
        <taxon>Gammaproteobacteria</taxon>
        <taxon>Pseudomonadales</taxon>
        <taxon>Pseudomonadaceae</taxon>
        <taxon>Pseudomonas</taxon>
    </lineage>
</organism>
<dbReference type="RefSeq" id="WP_190421403.1">
    <property type="nucleotide sequence ID" value="NZ_JAAOCA010000015.1"/>
</dbReference>
<evidence type="ECO:0000256" key="1">
    <source>
        <dbReference type="ARBA" id="ARBA00022630"/>
    </source>
</evidence>
<keyword evidence="4" id="KW-0503">Monooxygenase</keyword>
<dbReference type="PIRSF" id="PIRSF000337">
    <property type="entry name" value="NTA_MOA"/>
    <property type="match status" value="1"/>
</dbReference>
<dbReference type="Pfam" id="PF00296">
    <property type="entry name" value="Bac_luciferase"/>
    <property type="match status" value="1"/>
</dbReference>
<dbReference type="InterPro" id="IPR036661">
    <property type="entry name" value="Luciferase-like_sf"/>
</dbReference>
<dbReference type="Gene3D" id="3.20.20.30">
    <property type="entry name" value="Luciferase-like domain"/>
    <property type="match status" value="1"/>
</dbReference>
<dbReference type="EMBL" id="JAAOCA010000015">
    <property type="protein sequence ID" value="MBD1599725.1"/>
    <property type="molecule type" value="Genomic_DNA"/>
</dbReference>
<keyword evidence="2" id="KW-0288">FMN</keyword>
<dbReference type="PANTHER" id="PTHR30011:SF16">
    <property type="entry name" value="C2H2 FINGER DOMAIN TRANSCRIPTION FACTOR (EUROFUNG)-RELATED"/>
    <property type="match status" value="1"/>
</dbReference>
<dbReference type="InterPro" id="IPR051260">
    <property type="entry name" value="Diverse_substr_monoxygenases"/>
</dbReference>
<evidence type="ECO:0000259" key="6">
    <source>
        <dbReference type="Pfam" id="PF00296"/>
    </source>
</evidence>
<dbReference type="PANTHER" id="PTHR30011">
    <property type="entry name" value="ALKANESULFONATE MONOOXYGENASE-RELATED"/>
    <property type="match status" value="1"/>
</dbReference>